<accession>A0A3N2CUS5</accession>
<dbReference type="AlphaFoldDB" id="A0A3N2CUS5"/>
<dbReference type="RefSeq" id="WP_123390750.1">
    <property type="nucleotide sequence ID" value="NZ_RKHO01000001.1"/>
</dbReference>
<dbReference type="Gene3D" id="3.30.9.10">
    <property type="entry name" value="D-Amino Acid Oxidase, subunit A, domain 2"/>
    <property type="match status" value="1"/>
</dbReference>
<protein>
    <submittedName>
        <fullName evidence="2">Glycine/D-amino acid oxidase-like deaminating enzyme</fullName>
    </submittedName>
</protein>
<dbReference type="OrthoDB" id="9805852at2"/>
<dbReference type="Proteomes" id="UP000281738">
    <property type="component" value="Unassembled WGS sequence"/>
</dbReference>
<dbReference type="Pfam" id="PF01266">
    <property type="entry name" value="DAO"/>
    <property type="match status" value="1"/>
</dbReference>
<feature type="domain" description="FAD dependent oxidoreductase" evidence="1">
    <location>
        <begin position="40"/>
        <end position="409"/>
    </location>
</feature>
<dbReference type="EMBL" id="RKHO01000001">
    <property type="protein sequence ID" value="ROR91302.1"/>
    <property type="molecule type" value="Genomic_DNA"/>
</dbReference>
<comment type="caution">
    <text evidence="2">The sequence shown here is derived from an EMBL/GenBank/DDBJ whole genome shotgun (WGS) entry which is preliminary data.</text>
</comment>
<dbReference type="PANTHER" id="PTHR13847:SF281">
    <property type="entry name" value="FAD DEPENDENT OXIDOREDUCTASE DOMAIN-CONTAINING PROTEIN"/>
    <property type="match status" value="1"/>
</dbReference>
<reference evidence="2 3" key="1">
    <citation type="submission" date="2018-11" db="EMBL/GenBank/DDBJ databases">
        <title>Sequencing the genomes of 1000 actinobacteria strains.</title>
        <authorList>
            <person name="Klenk H.-P."/>
        </authorList>
    </citation>
    <scope>NUCLEOTIDE SEQUENCE [LARGE SCALE GENOMIC DNA]</scope>
    <source>
        <strain evidence="2 3">DSM 12652</strain>
    </source>
</reference>
<sequence>MTHHAVITDALRDARPGAYWLDDPARPEQLPGLDGPAAADLVVVGGGYLGLWTALRAVERDPGRSVLVLEAETCGHAASGRNGGFCEASLTHGFGNGTSRWPGEMSELLELGHENLDGIERTVAAYGIDCDFVRTGSLAIANEPHQVEWAQGEHAAMQSMGLDVAWLDQDALRARVATATGLAAFHDPGSAMLEPARLAWGLRAACLARGVRICEGTRVDGIASAGSGVTLTTAAGPVAARHVVLATNAYPSLLRRLRLMTVPVYDYVLMTEPLTTAQRDAIGWHGREGYSDAGNQFIYARTTRDGRILWGGYDAVYHYGSGIRPAYEHRAATYETLAERFFTVFPQLAGRDAVDGGVRFSHRWGGVIDTCTRFAAFYGTAMKGRVAYAAGFTGLGVGATRFAGDVVLDLLGDLDTPRTRLEMVRTKPVPFPPEPIRWAGIEATRRSLAAADANGGRENLWLRATGALGLGFDS</sequence>
<evidence type="ECO:0000313" key="2">
    <source>
        <dbReference type="EMBL" id="ROR91302.1"/>
    </source>
</evidence>
<dbReference type="InterPro" id="IPR036188">
    <property type="entry name" value="FAD/NAD-bd_sf"/>
</dbReference>
<dbReference type="SUPFAM" id="SSF51905">
    <property type="entry name" value="FAD/NAD(P)-binding domain"/>
    <property type="match status" value="1"/>
</dbReference>
<dbReference type="InterPro" id="IPR006076">
    <property type="entry name" value="FAD-dep_OxRdtase"/>
</dbReference>
<evidence type="ECO:0000313" key="3">
    <source>
        <dbReference type="Proteomes" id="UP000281738"/>
    </source>
</evidence>
<dbReference type="PANTHER" id="PTHR13847">
    <property type="entry name" value="SARCOSINE DEHYDROGENASE-RELATED"/>
    <property type="match status" value="1"/>
</dbReference>
<gene>
    <name evidence="2" type="ORF">EDD33_2168</name>
</gene>
<dbReference type="Gene3D" id="3.50.50.60">
    <property type="entry name" value="FAD/NAD(P)-binding domain"/>
    <property type="match status" value="1"/>
</dbReference>
<evidence type="ECO:0000259" key="1">
    <source>
        <dbReference type="Pfam" id="PF01266"/>
    </source>
</evidence>
<proteinExistence type="predicted"/>
<organism evidence="2 3">
    <name type="scientific">Nocardioides aurantiacus</name>
    <dbReference type="NCBI Taxonomy" id="86796"/>
    <lineage>
        <taxon>Bacteria</taxon>
        <taxon>Bacillati</taxon>
        <taxon>Actinomycetota</taxon>
        <taxon>Actinomycetes</taxon>
        <taxon>Propionibacteriales</taxon>
        <taxon>Nocardioidaceae</taxon>
        <taxon>Nocardioides</taxon>
    </lineage>
</organism>
<name>A0A3N2CUS5_9ACTN</name>
<dbReference type="GO" id="GO:0005737">
    <property type="term" value="C:cytoplasm"/>
    <property type="evidence" value="ECO:0007669"/>
    <property type="project" value="TreeGrafter"/>
</dbReference>
<keyword evidence="3" id="KW-1185">Reference proteome</keyword>